<evidence type="ECO:0000313" key="2">
    <source>
        <dbReference type="EMBL" id="MBX8643507.1"/>
    </source>
</evidence>
<protein>
    <submittedName>
        <fullName evidence="2">Uncharacterized protein</fullName>
    </submittedName>
</protein>
<evidence type="ECO:0000313" key="3">
    <source>
        <dbReference type="Proteomes" id="UP000750197"/>
    </source>
</evidence>
<dbReference type="Proteomes" id="UP000750197">
    <property type="component" value="Unassembled WGS sequence"/>
</dbReference>
<accession>A0A8J7YS01</accession>
<proteinExistence type="predicted"/>
<name>A0A8J7YS01_9ARCH</name>
<gene>
    <name evidence="2" type="ORF">KIY12_02085</name>
</gene>
<dbReference type="AlphaFoldDB" id="A0A8J7YS01"/>
<sequence>MTALNKSGTPRDLALGMVPKERQSELLTVATDIGITSPEDAIWPIVAVVTLSRESAETAVSAMMATKAETARLPSRIKDGADLAVDRIGIAMNAPISQLKEDLEKGIPGIIRKATNDLTTYANGKKEETVGAWRDALIAVAGKNADSIRAQAKTDGLWIAGWIALISLVVGMGIMFLIFKATGKI</sequence>
<reference evidence="2" key="1">
    <citation type="submission" date="2021-05" db="EMBL/GenBank/DDBJ databases">
        <title>Genomic insights into ecological role and evolution of a novel Thermoplasmata order Candidatus Sysuiplasmatales.</title>
        <authorList>
            <person name="Yuan Y."/>
        </authorList>
    </citation>
    <scope>NUCLEOTIDE SEQUENCE</scope>
    <source>
        <strain evidence="2">TUT19-bin139</strain>
    </source>
</reference>
<keyword evidence="1" id="KW-0472">Membrane</keyword>
<comment type="caution">
    <text evidence="2">The sequence shown here is derived from an EMBL/GenBank/DDBJ whole genome shotgun (WGS) entry which is preliminary data.</text>
</comment>
<dbReference type="EMBL" id="JAHEAC010000009">
    <property type="protein sequence ID" value="MBX8643507.1"/>
    <property type="molecule type" value="Genomic_DNA"/>
</dbReference>
<evidence type="ECO:0000256" key="1">
    <source>
        <dbReference type="SAM" id="Phobius"/>
    </source>
</evidence>
<feature type="transmembrane region" description="Helical" evidence="1">
    <location>
        <begin position="157"/>
        <end position="179"/>
    </location>
</feature>
<organism evidence="2 3">
    <name type="scientific">Candidatus Sysuiplasma superficiale</name>
    <dbReference type="NCBI Taxonomy" id="2823368"/>
    <lineage>
        <taxon>Archaea</taxon>
        <taxon>Methanobacteriati</taxon>
        <taxon>Thermoplasmatota</taxon>
        <taxon>Thermoplasmata</taxon>
        <taxon>Candidatus Sysuiplasmatales</taxon>
        <taxon>Candidatus Sysuiplasmataceae</taxon>
        <taxon>Candidatus Sysuiplasma</taxon>
    </lineage>
</organism>
<keyword evidence="1" id="KW-0812">Transmembrane</keyword>
<keyword evidence="1" id="KW-1133">Transmembrane helix</keyword>